<evidence type="ECO:0000256" key="3">
    <source>
        <dbReference type="RuleBase" id="RU003457"/>
    </source>
</evidence>
<feature type="domain" description="Pirin N-terminal" evidence="4">
    <location>
        <begin position="23"/>
        <end position="119"/>
    </location>
</feature>
<dbReference type="EC" id="1.13.11.24" evidence="6"/>
<dbReference type="InterPro" id="IPR014710">
    <property type="entry name" value="RmlC-like_jellyroll"/>
</dbReference>
<feature type="binding site" evidence="2">
    <location>
        <position position="58"/>
    </location>
    <ligand>
        <name>Fe cation</name>
        <dbReference type="ChEBI" id="CHEBI:24875"/>
    </ligand>
</feature>
<dbReference type="OrthoDB" id="321327at2"/>
<keyword evidence="7" id="KW-1185">Reference proteome</keyword>
<dbReference type="InterPro" id="IPR011051">
    <property type="entry name" value="RmlC_Cupin_sf"/>
</dbReference>
<name>A0A448V3F1_9FIRM</name>
<gene>
    <name evidence="6" type="primary">yhhW</name>
    <name evidence="6" type="ORF">NCTC13079_01534</name>
</gene>
<dbReference type="GO" id="GO:0008127">
    <property type="term" value="F:quercetin 2,3-dioxygenase activity"/>
    <property type="evidence" value="ECO:0007669"/>
    <property type="project" value="UniProtKB-EC"/>
</dbReference>
<dbReference type="InterPro" id="IPR003829">
    <property type="entry name" value="Pirin_N_dom"/>
</dbReference>
<evidence type="ECO:0000313" key="7">
    <source>
        <dbReference type="Proteomes" id="UP000269544"/>
    </source>
</evidence>
<evidence type="ECO:0000259" key="4">
    <source>
        <dbReference type="Pfam" id="PF02678"/>
    </source>
</evidence>
<dbReference type="PANTHER" id="PTHR13903">
    <property type="entry name" value="PIRIN-RELATED"/>
    <property type="match status" value="1"/>
</dbReference>
<dbReference type="PANTHER" id="PTHR13903:SF8">
    <property type="entry name" value="PIRIN"/>
    <property type="match status" value="1"/>
</dbReference>
<dbReference type="CDD" id="cd02247">
    <property type="entry name" value="cupin_pirin_C"/>
    <property type="match status" value="1"/>
</dbReference>
<proteinExistence type="inferred from homology"/>
<comment type="similarity">
    <text evidence="1 3">Belongs to the pirin family.</text>
</comment>
<dbReference type="Proteomes" id="UP000269544">
    <property type="component" value="Chromosome"/>
</dbReference>
<feature type="binding site" evidence="2">
    <location>
        <position position="60"/>
    </location>
    <ligand>
        <name>Fe cation</name>
        <dbReference type="ChEBI" id="CHEBI:24875"/>
    </ligand>
</feature>
<comment type="cofactor">
    <cofactor evidence="2">
        <name>Fe cation</name>
        <dbReference type="ChEBI" id="CHEBI:24875"/>
    </cofactor>
    <text evidence="2">Binds 1 Fe cation per subunit.</text>
</comment>
<dbReference type="Pfam" id="PF02678">
    <property type="entry name" value="Pirin"/>
    <property type="match status" value="1"/>
</dbReference>
<organism evidence="6 7">
    <name type="scientific">Aedoeadaptatus ivorii</name>
    <dbReference type="NCBI Taxonomy" id="54006"/>
    <lineage>
        <taxon>Bacteria</taxon>
        <taxon>Bacillati</taxon>
        <taxon>Bacillota</taxon>
        <taxon>Tissierellia</taxon>
        <taxon>Tissierellales</taxon>
        <taxon>Peptoniphilaceae</taxon>
        <taxon>Aedoeadaptatus</taxon>
    </lineage>
</organism>
<dbReference type="SUPFAM" id="SSF51182">
    <property type="entry name" value="RmlC-like cupins"/>
    <property type="match status" value="1"/>
</dbReference>
<protein>
    <submittedName>
        <fullName evidence="6">Quercetin 2,3-dioxygenase</fullName>
        <ecNumber evidence="6">1.13.11.24</ecNumber>
    </submittedName>
</protein>
<keyword evidence="6" id="KW-0223">Dioxygenase</keyword>
<keyword evidence="2" id="KW-0408">Iron</keyword>
<keyword evidence="6" id="KW-0560">Oxidoreductase</keyword>
<dbReference type="InterPro" id="IPR008778">
    <property type="entry name" value="Pirin_C_dom"/>
</dbReference>
<accession>A0A448V3F1</accession>
<feature type="binding site" evidence="2">
    <location>
        <position position="104"/>
    </location>
    <ligand>
        <name>Fe cation</name>
        <dbReference type="ChEBI" id="CHEBI:24875"/>
    </ligand>
</feature>
<sequence length="283" mass="31065">MKRKILRIASGQAGIDGAGVALKNVMGRSTMYDADPLLLLDAFDSSDPAEYEKGFPMHPHRGIETISYVVEGTMVHKDSLGNEDAVSDGGVQWMTAGSGIFHEEMMPAVKRLYGVQLWLNLAKKDKFAPPAYKAIDSAEIEDIPFDGGHLRLLAGEYDGHTGFQSPYQPVNYYDVHIEPGRKFTTKVDSDAAITVFALRGAVQIGGETLPHFEAAILTEGDKLVLENPGGEEISVLVFQSQKIGEPIAWRPGPIVMNTEEELDTAYDEVRNGGFIKEKIHMEK</sequence>
<dbReference type="AlphaFoldDB" id="A0A448V3F1"/>
<dbReference type="Gene3D" id="2.60.120.10">
    <property type="entry name" value="Jelly Rolls"/>
    <property type="match status" value="2"/>
</dbReference>
<dbReference type="InterPro" id="IPR012093">
    <property type="entry name" value="Pirin"/>
</dbReference>
<dbReference type="RefSeq" id="WP_126466224.1">
    <property type="nucleotide sequence ID" value="NZ_LR134523.1"/>
</dbReference>
<dbReference type="CDD" id="cd02909">
    <property type="entry name" value="cupin_pirin_N"/>
    <property type="match status" value="1"/>
</dbReference>
<dbReference type="PIRSF" id="PIRSF006232">
    <property type="entry name" value="Pirin"/>
    <property type="match status" value="1"/>
</dbReference>
<feature type="binding site" evidence="2">
    <location>
        <position position="102"/>
    </location>
    <ligand>
        <name>Fe cation</name>
        <dbReference type="ChEBI" id="CHEBI:24875"/>
    </ligand>
</feature>
<feature type="domain" description="Pirin C-terminal" evidence="5">
    <location>
        <begin position="172"/>
        <end position="274"/>
    </location>
</feature>
<dbReference type="GO" id="GO:0046872">
    <property type="term" value="F:metal ion binding"/>
    <property type="evidence" value="ECO:0007669"/>
    <property type="project" value="UniProtKB-KW"/>
</dbReference>
<evidence type="ECO:0000313" key="6">
    <source>
        <dbReference type="EMBL" id="VEJ36329.1"/>
    </source>
</evidence>
<evidence type="ECO:0000259" key="5">
    <source>
        <dbReference type="Pfam" id="PF05726"/>
    </source>
</evidence>
<reference evidence="6 7" key="1">
    <citation type="submission" date="2018-12" db="EMBL/GenBank/DDBJ databases">
        <authorList>
            <consortium name="Pathogen Informatics"/>
        </authorList>
    </citation>
    <scope>NUCLEOTIDE SEQUENCE [LARGE SCALE GENOMIC DNA]</scope>
    <source>
        <strain evidence="6 7">NCTC13079</strain>
    </source>
</reference>
<dbReference type="EMBL" id="LR134523">
    <property type="protein sequence ID" value="VEJ36329.1"/>
    <property type="molecule type" value="Genomic_DNA"/>
</dbReference>
<keyword evidence="2" id="KW-0479">Metal-binding</keyword>
<dbReference type="Pfam" id="PF05726">
    <property type="entry name" value="Pirin_C"/>
    <property type="match status" value="1"/>
</dbReference>
<dbReference type="KEGG" id="piv:NCTC13079_01534"/>
<evidence type="ECO:0000256" key="2">
    <source>
        <dbReference type="PIRSR" id="PIRSR006232-1"/>
    </source>
</evidence>
<evidence type="ECO:0000256" key="1">
    <source>
        <dbReference type="ARBA" id="ARBA00008416"/>
    </source>
</evidence>